<dbReference type="Proteomes" id="UP001220662">
    <property type="component" value="Unassembled WGS sequence"/>
</dbReference>
<organism evidence="1 2">
    <name type="scientific">Pseudomonas citronellolis</name>
    <dbReference type="NCBI Taxonomy" id="53408"/>
    <lineage>
        <taxon>Bacteria</taxon>
        <taxon>Pseudomonadati</taxon>
        <taxon>Pseudomonadota</taxon>
        <taxon>Gammaproteobacteria</taxon>
        <taxon>Pseudomonadales</taxon>
        <taxon>Pseudomonadaceae</taxon>
        <taxon>Pseudomonas</taxon>
    </lineage>
</organism>
<dbReference type="EMBL" id="JARJLR010000233">
    <property type="protein sequence ID" value="MDF3842693.1"/>
    <property type="molecule type" value="Genomic_DNA"/>
</dbReference>
<protein>
    <submittedName>
        <fullName evidence="1">Uncharacterized protein</fullName>
    </submittedName>
</protein>
<accession>A0AAW6P5E9</accession>
<comment type="caution">
    <text evidence="1">The sequence shown here is derived from an EMBL/GenBank/DDBJ whole genome shotgun (WGS) entry which is preliminary data.</text>
</comment>
<dbReference type="RefSeq" id="WP_276214666.1">
    <property type="nucleotide sequence ID" value="NZ_JARJLR010000233.1"/>
</dbReference>
<evidence type="ECO:0000313" key="2">
    <source>
        <dbReference type="Proteomes" id="UP001220662"/>
    </source>
</evidence>
<sequence length="64" mass="7335">MLADDQAGYSVGHEIRPRAYARHILNLEDKEARRAALAEIPEHLRELTRKHVEIVWNHPKGGKA</sequence>
<name>A0AAW6P5E9_9PSED</name>
<reference evidence="1" key="1">
    <citation type="submission" date="2023-03" db="EMBL/GenBank/DDBJ databases">
        <title>Draft assemblies of triclosan tolerant bacteria isolated from returned activated sludge.</title>
        <authorList>
            <person name="Van Hamelsveld S."/>
        </authorList>
    </citation>
    <scope>NUCLEOTIDE SEQUENCE</scope>
    <source>
        <strain evidence="1">GW210015_S63</strain>
    </source>
</reference>
<gene>
    <name evidence="1" type="ORF">P3W55_13335</name>
</gene>
<evidence type="ECO:0000313" key="1">
    <source>
        <dbReference type="EMBL" id="MDF3842693.1"/>
    </source>
</evidence>
<dbReference type="AlphaFoldDB" id="A0AAW6P5E9"/>
<proteinExistence type="predicted"/>